<name>A0A4Z0H568_9ACTN</name>
<proteinExistence type="predicted"/>
<dbReference type="EMBL" id="SRID01000181">
    <property type="protein sequence ID" value="TGB05704.1"/>
    <property type="molecule type" value="Genomic_DNA"/>
</dbReference>
<evidence type="ECO:0008006" key="3">
    <source>
        <dbReference type="Google" id="ProtNLM"/>
    </source>
</evidence>
<dbReference type="RefSeq" id="WP_135340297.1">
    <property type="nucleotide sequence ID" value="NZ_JBHLTX010000070.1"/>
</dbReference>
<dbReference type="OrthoDB" id="4499135at2"/>
<evidence type="ECO:0000313" key="2">
    <source>
        <dbReference type="Proteomes" id="UP000297948"/>
    </source>
</evidence>
<dbReference type="Gene3D" id="3.40.630.10">
    <property type="entry name" value="Zn peptidases"/>
    <property type="match status" value="1"/>
</dbReference>
<evidence type="ECO:0000313" key="1">
    <source>
        <dbReference type="EMBL" id="TGB05704.1"/>
    </source>
</evidence>
<protein>
    <recommendedName>
        <fullName evidence="3">Peptidase M14 carboxypeptidase A domain-containing protein</fullName>
    </recommendedName>
</protein>
<keyword evidence="2" id="KW-1185">Reference proteome</keyword>
<dbReference type="SUPFAM" id="SSF53187">
    <property type="entry name" value="Zn-dependent exopeptidases"/>
    <property type="match status" value="1"/>
</dbReference>
<accession>A0A4Z0H568</accession>
<dbReference type="AlphaFoldDB" id="A0A4Z0H568"/>
<sequence length="459" mass="49365">MQACPLAHLVARVRAFDRFPKVDAALAAIRAEALGVPGGRVRRLGDTRAGERLELISLGSGPCGVLVVAGPHPNEPVGLLTSMELARLIAEAIRAQDPAVAPFTWHILPCWDLDGARLNESWYTAPPSVESYHRHFYRPAMAGQPEWTFPLDVPGARFDRPLPETTALMGAIDELAPQVLCSLHNSDVGGAFYILDQDRPALAEELTRLPALHGLPVDVVSVDTLGWASPAPGVHVLPPADALHRPADASGGIAHPDHGACSLHYAQRHATRGILAEVPQWRVERPPVPPPGRWAPAIGEQAEHITRTLAPLQAALEAAGRTVPDSLFLPAVQDTLQLAGAAANAWRNGIERPEDPQLAEALWNAVYDGSHLLPLRALGMWQRMFPDSPTSINGNPLVRRATEHSRRSLGPLCESFETETSATPFPLRELVAAQLSAIFTTASHDAPEHRGGPCADQAL</sequence>
<gene>
    <name evidence="1" type="ORF">E4099_19030</name>
</gene>
<comment type="caution">
    <text evidence="1">The sequence shown here is derived from an EMBL/GenBank/DDBJ whole genome shotgun (WGS) entry which is preliminary data.</text>
</comment>
<organism evidence="1 2">
    <name type="scientific">Streptomyces palmae</name>
    <dbReference type="NCBI Taxonomy" id="1701085"/>
    <lineage>
        <taxon>Bacteria</taxon>
        <taxon>Bacillati</taxon>
        <taxon>Actinomycetota</taxon>
        <taxon>Actinomycetes</taxon>
        <taxon>Kitasatosporales</taxon>
        <taxon>Streptomycetaceae</taxon>
        <taxon>Streptomyces</taxon>
    </lineage>
</organism>
<reference evidence="1 2" key="1">
    <citation type="submission" date="2019-03" db="EMBL/GenBank/DDBJ databases">
        <authorList>
            <person name="Gonzalez-Pimentel J.L."/>
        </authorList>
    </citation>
    <scope>NUCLEOTIDE SEQUENCE [LARGE SCALE GENOMIC DNA]</scope>
    <source>
        <strain evidence="1 2">JCM 31289</strain>
    </source>
</reference>
<dbReference type="Proteomes" id="UP000297948">
    <property type="component" value="Unassembled WGS sequence"/>
</dbReference>